<dbReference type="AlphaFoldDB" id="A0A1H9HJE0"/>
<dbReference type="Pfam" id="PF00535">
    <property type="entry name" value="Glycos_transf_2"/>
    <property type="match status" value="1"/>
</dbReference>
<dbReference type="PANTHER" id="PTHR22916">
    <property type="entry name" value="GLYCOSYLTRANSFERASE"/>
    <property type="match status" value="1"/>
</dbReference>
<dbReference type="InterPro" id="IPR001173">
    <property type="entry name" value="Glyco_trans_2-like"/>
</dbReference>
<dbReference type="GO" id="GO:0016758">
    <property type="term" value="F:hexosyltransferase activity"/>
    <property type="evidence" value="ECO:0007669"/>
    <property type="project" value="UniProtKB-ARBA"/>
</dbReference>
<reference evidence="2 3" key="1">
    <citation type="submission" date="2016-10" db="EMBL/GenBank/DDBJ databases">
        <authorList>
            <person name="de Groot N.N."/>
        </authorList>
    </citation>
    <scope>NUCLEOTIDE SEQUENCE [LARGE SCALE GENOMIC DNA]</scope>
    <source>
        <strain evidence="2 3">B25</strain>
    </source>
</reference>
<dbReference type="Gene3D" id="3.90.550.10">
    <property type="entry name" value="Spore Coat Polysaccharide Biosynthesis Protein SpsA, Chain A"/>
    <property type="match status" value="1"/>
</dbReference>
<sequence length="336" mass="37864">MKRNSTPLISVCIPVYNTEAYLAQGLRSVIAQDFAEFEIVVVNDASCGTDERGFSCKKIVKLVQKESNRIRKKKGLSPVEITYIENQTNLQTVETRRILVEAARGKYITMLDSDDELLPGALSDLYSAAKESQSDIVHGAMSLKACSEIPQKSIEELQTGVNLQSPKLSENQIINCFLNQEHSGYLCAKLINREVYLRAFNHIPFTKCVMADDYLIYFFIALEAKSYISIKTPVYLYNIGLGISSNTQITSMARWEQICSAANVFTVIFDEIANLPQGAFTENQLDKIRIACRHYIKNNISQLETAVSPEILAQAYDLLCDYWGEDFVQEFSVNKI</sequence>
<dbReference type="EMBL" id="FOFU01000007">
    <property type="protein sequence ID" value="SEQ62460.1"/>
    <property type="molecule type" value="Genomic_DNA"/>
</dbReference>
<keyword evidence="2" id="KW-0808">Transferase</keyword>
<accession>A0A1H9HJE0</accession>
<dbReference type="InterPro" id="IPR029044">
    <property type="entry name" value="Nucleotide-diphossugar_trans"/>
</dbReference>
<dbReference type="OrthoDB" id="359254at2"/>
<feature type="domain" description="Glycosyltransferase 2-like" evidence="1">
    <location>
        <begin position="10"/>
        <end position="143"/>
    </location>
</feature>
<keyword evidence="3" id="KW-1185">Reference proteome</keyword>
<proteinExistence type="predicted"/>
<evidence type="ECO:0000313" key="2">
    <source>
        <dbReference type="EMBL" id="SEQ62460.1"/>
    </source>
</evidence>
<gene>
    <name evidence="2" type="ORF">SAMN04487977_10731</name>
</gene>
<evidence type="ECO:0000313" key="3">
    <source>
        <dbReference type="Proteomes" id="UP000182360"/>
    </source>
</evidence>
<dbReference type="PANTHER" id="PTHR22916:SF3">
    <property type="entry name" value="UDP-GLCNAC:BETAGAL BETA-1,3-N-ACETYLGLUCOSAMINYLTRANSFERASE-LIKE PROTEIN 1"/>
    <property type="match status" value="1"/>
</dbReference>
<dbReference type="RefSeq" id="WP_074644335.1">
    <property type="nucleotide sequence ID" value="NZ_FOFU01000007.1"/>
</dbReference>
<protein>
    <submittedName>
        <fullName evidence="2">Glycosyl transferase family 2</fullName>
    </submittedName>
</protein>
<dbReference type="Proteomes" id="UP000182360">
    <property type="component" value="Unassembled WGS sequence"/>
</dbReference>
<organism evidence="2 3">
    <name type="scientific">Treponema bryantii</name>
    <dbReference type="NCBI Taxonomy" id="163"/>
    <lineage>
        <taxon>Bacteria</taxon>
        <taxon>Pseudomonadati</taxon>
        <taxon>Spirochaetota</taxon>
        <taxon>Spirochaetia</taxon>
        <taxon>Spirochaetales</taxon>
        <taxon>Treponemataceae</taxon>
        <taxon>Treponema</taxon>
    </lineage>
</organism>
<dbReference type="CDD" id="cd00761">
    <property type="entry name" value="Glyco_tranf_GTA_type"/>
    <property type="match status" value="1"/>
</dbReference>
<dbReference type="SUPFAM" id="SSF53448">
    <property type="entry name" value="Nucleotide-diphospho-sugar transferases"/>
    <property type="match status" value="1"/>
</dbReference>
<name>A0A1H9HJE0_9SPIR</name>
<evidence type="ECO:0000259" key="1">
    <source>
        <dbReference type="Pfam" id="PF00535"/>
    </source>
</evidence>